<gene>
    <name evidence="1" type="ORF">CU635_15230</name>
    <name evidence="2" type="ORF">CVD25_20295</name>
</gene>
<proteinExistence type="predicted"/>
<evidence type="ECO:0000313" key="1">
    <source>
        <dbReference type="EMBL" id="PLR81431.1"/>
    </source>
</evidence>
<dbReference type="EMBL" id="PGVD01000074">
    <property type="protein sequence ID" value="PLR90030.1"/>
    <property type="molecule type" value="Genomic_DNA"/>
</dbReference>
<dbReference type="Proteomes" id="UP000234951">
    <property type="component" value="Unassembled WGS sequence"/>
</dbReference>
<organism evidence="1 3">
    <name type="scientific">Bacillus canaveralius</name>
    <dbReference type="NCBI Taxonomy" id="1403243"/>
    <lineage>
        <taxon>Bacteria</taxon>
        <taxon>Bacillati</taxon>
        <taxon>Bacillota</taxon>
        <taxon>Bacilli</taxon>
        <taxon>Bacillales</taxon>
        <taxon>Bacillaceae</taxon>
        <taxon>Bacillus</taxon>
    </lineage>
</organism>
<dbReference type="RefSeq" id="WP_101578245.1">
    <property type="nucleotide sequence ID" value="NZ_PGVA01000035.1"/>
</dbReference>
<dbReference type="AlphaFoldDB" id="A0A2N5GJQ6"/>
<accession>A0A2N5GJQ6</accession>
<evidence type="ECO:0000313" key="2">
    <source>
        <dbReference type="EMBL" id="PLR90030.1"/>
    </source>
</evidence>
<reference evidence="2 4" key="2">
    <citation type="submission" date="2017-12" db="EMBL/GenBank/DDBJ databases">
        <title>Comparative Functional Genomics of Dry Heat Resistant strains isolated from the Viking Spacecraft.</title>
        <authorList>
            <person name="Seuylemezian A."/>
            <person name="Cooper K."/>
            <person name="Vaishampayan P."/>
        </authorList>
    </citation>
    <scope>NUCLEOTIDE SEQUENCE [LARGE SCALE GENOMIC DNA]</scope>
    <source>
        <strain evidence="2 4">ATCC 29669</strain>
    </source>
</reference>
<name>A0A2N5GJQ6_9BACI</name>
<dbReference type="EMBL" id="PGVA01000035">
    <property type="protein sequence ID" value="PLR81431.1"/>
    <property type="molecule type" value="Genomic_DNA"/>
</dbReference>
<evidence type="ECO:0000313" key="3">
    <source>
        <dbReference type="Proteomes" id="UP000234951"/>
    </source>
</evidence>
<sequence>MQHQGATEGRTSQYDLSGGFDKALKDFGSLQPKITKNTPELKVCTLKDGRTVIVRKKSSDGRPTIEIQDGKKKIKFRY</sequence>
<reference evidence="1 3" key="1">
    <citation type="submission" date="2017-11" db="EMBL/GenBank/DDBJ databases">
        <title>Comparitive Functional Genomics of Dry Heat Resistant strains isolated from the Viking Spacecraft.</title>
        <authorList>
            <person name="Seuylemezian A."/>
            <person name="Cooper K."/>
            <person name="Vaishampayan P."/>
        </authorList>
    </citation>
    <scope>NUCLEOTIDE SEQUENCE [LARGE SCALE GENOMIC DNA]</scope>
    <source>
        <strain evidence="1 3">M4.6</strain>
    </source>
</reference>
<dbReference type="OrthoDB" id="2224912at2"/>
<dbReference type="Proteomes" id="UP000235114">
    <property type="component" value="Unassembled WGS sequence"/>
</dbReference>
<comment type="caution">
    <text evidence="1">The sequence shown here is derived from an EMBL/GenBank/DDBJ whole genome shotgun (WGS) entry which is preliminary data.</text>
</comment>
<keyword evidence="4" id="KW-1185">Reference proteome</keyword>
<protein>
    <submittedName>
        <fullName evidence="1">Uncharacterized protein</fullName>
    </submittedName>
</protein>
<evidence type="ECO:0000313" key="4">
    <source>
        <dbReference type="Proteomes" id="UP000235114"/>
    </source>
</evidence>